<dbReference type="PROSITE" id="PS51257">
    <property type="entry name" value="PROKAR_LIPOPROTEIN"/>
    <property type="match status" value="1"/>
</dbReference>
<dbReference type="RefSeq" id="WP_124071876.1">
    <property type="nucleotide sequence ID" value="NZ_CBCRXF010000036.1"/>
</dbReference>
<dbReference type="OrthoDB" id="2938139at2"/>
<dbReference type="AlphaFoldDB" id="A0A3P5XUC8"/>
<proteinExistence type="predicted"/>
<gene>
    <name evidence="2" type="ORF">FILTAD_03076</name>
</gene>
<feature type="signal peptide" evidence="1">
    <location>
        <begin position="1"/>
        <end position="22"/>
    </location>
</feature>
<dbReference type="EMBL" id="UXAV01000069">
    <property type="protein sequence ID" value="VDC33899.1"/>
    <property type="molecule type" value="Genomic_DNA"/>
</dbReference>
<evidence type="ECO:0000256" key="1">
    <source>
        <dbReference type="SAM" id="SignalP"/>
    </source>
</evidence>
<protein>
    <recommendedName>
        <fullName evidence="4">DUF4625 domain-containing protein</fullName>
    </recommendedName>
</protein>
<evidence type="ECO:0000313" key="2">
    <source>
        <dbReference type="EMBL" id="VDC33899.1"/>
    </source>
</evidence>
<sequence length="149" mass="16821">MKLYFKLLIGLLFVSTLTGCFGEDYDYSPPTVTIQSNSDLSNEGKLEAANVNWKTDEKYTKETENVLALGKEQNPLYFNSGNEVDILFDSQDFKIEELSGYVKQNDKQIDLEINKNTFNLPNENGEYIIVINLVSDSGNAEYVGNIVIQ</sequence>
<accession>A0A3P5XUC8</accession>
<feature type="chain" id="PRO_5018295566" description="DUF4625 domain-containing protein" evidence="1">
    <location>
        <begin position="23"/>
        <end position="149"/>
    </location>
</feature>
<evidence type="ECO:0000313" key="3">
    <source>
        <dbReference type="Proteomes" id="UP000270468"/>
    </source>
</evidence>
<reference evidence="2 3" key="1">
    <citation type="submission" date="2018-11" db="EMBL/GenBank/DDBJ databases">
        <authorList>
            <person name="Criscuolo A."/>
        </authorList>
    </citation>
    <scope>NUCLEOTIDE SEQUENCE [LARGE SCALE GENOMIC DNA]</scope>
    <source>
        <strain evidence="2">ATB-66</strain>
    </source>
</reference>
<evidence type="ECO:0008006" key="4">
    <source>
        <dbReference type="Google" id="ProtNLM"/>
    </source>
</evidence>
<keyword evidence="3" id="KW-1185">Reference proteome</keyword>
<name>A0A3P5XUC8_9BACL</name>
<organism evidence="2 3">
    <name type="scientific">Filibacter tadaridae</name>
    <dbReference type="NCBI Taxonomy" id="2483811"/>
    <lineage>
        <taxon>Bacteria</taxon>
        <taxon>Bacillati</taxon>
        <taxon>Bacillota</taxon>
        <taxon>Bacilli</taxon>
        <taxon>Bacillales</taxon>
        <taxon>Caryophanaceae</taxon>
        <taxon>Filibacter</taxon>
    </lineage>
</organism>
<keyword evidence="1" id="KW-0732">Signal</keyword>
<dbReference type="Proteomes" id="UP000270468">
    <property type="component" value="Unassembled WGS sequence"/>
</dbReference>